<dbReference type="EMBL" id="FNQP01000007">
    <property type="protein sequence ID" value="SEA38768.1"/>
    <property type="molecule type" value="Genomic_DNA"/>
</dbReference>
<dbReference type="OrthoDB" id="5953005at2"/>
<evidence type="ECO:0000313" key="3">
    <source>
        <dbReference type="Proteomes" id="UP000199397"/>
    </source>
</evidence>
<dbReference type="AlphaFoldDB" id="A0A1H4ASI5"/>
<name>A0A1H4ASI5_9GAMM</name>
<dbReference type="PROSITE" id="PS51257">
    <property type="entry name" value="PROKAR_LIPOPROTEIN"/>
    <property type="match status" value="1"/>
</dbReference>
<organism evidence="2 3">
    <name type="scientific">Thiothrix caldifontis</name>
    <dbReference type="NCBI Taxonomy" id="525918"/>
    <lineage>
        <taxon>Bacteria</taxon>
        <taxon>Pseudomonadati</taxon>
        <taxon>Pseudomonadota</taxon>
        <taxon>Gammaproteobacteria</taxon>
        <taxon>Thiotrichales</taxon>
        <taxon>Thiotrichaceae</taxon>
        <taxon>Thiothrix</taxon>
    </lineage>
</organism>
<protein>
    <recommendedName>
        <fullName evidence="4">Lipoprotein</fullName>
    </recommendedName>
</protein>
<proteinExistence type="predicted"/>
<dbReference type="RefSeq" id="WP_093066922.1">
    <property type="nucleotide sequence ID" value="NZ_FNQP01000007.1"/>
</dbReference>
<sequence length="232" mass="24849">MKRLVLPVLIGVVLSGCATVPKQSFNAAANTHVKKVAVIAPQSVENIAVDMVSHPGTSFGLVGGLVAAADMHAKTSSYNNALGSAKTDWKSFSQQQVADELKKKGYEVETVDIRKKTDTDYLSSYPSTMADAFLDYQLRVTQLAAGPTSNYIPTTSMKVRLVDAKNQKILYEEALVSGLSSDASNQTISLSPANPQGYKDIAELTAHAQESTAALKQGIQQMAQRIASDLKK</sequence>
<evidence type="ECO:0000313" key="2">
    <source>
        <dbReference type="EMBL" id="SEA38768.1"/>
    </source>
</evidence>
<keyword evidence="3" id="KW-1185">Reference proteome</keyword>
<feature type="chain" id="PRO_5011462139" description="Lipoprotein" evidence="1">
    <location>
        <begin position="19"/>
        <end position="232"/>
    </location>
</feature>
<accession>A0A1H4ASI5</accession>
<reference evidence="2 3" key="1">
    <citation type="submission" date="2016-10" db="EMBL/GenBank/DDBJ databases">
        <authorList>
            <person name="de Groot N.N."/>
        </authorList>
    </citation>
    <scope>NUCLEOTIDE SEQUENCE [LARGE SCALE GENOMIC DNA]</scope>
    <source>
        <strain evidence="2 3">DSM 21228</strain>
    </source>
</reference>
<dbReference type="STRING" id="525918.SAMN05660964_01467"/>
<keyword evidence="1" id="KW-0732">Signal</keyword>
<evidence type="ECO:0008006" key="4">
    <source>
        <dbReference type="Google" id="ProtNLM"/>
    </source>
</evidence>
<evidence type="ECO:0000256" key="1">
    <source>
        <dbReference type="SAM" id="SignalP"/>
    </source>
</evidence>
<feature type="signal peptide" evidence="1">
    <location>
        <begin position="1"/>
        <end position="18"/>
    </location>
</feature>
<dbReference type="Proteomes" id="UP000199397">
    <property type="component" value="Unassembled WGS sequence"/>
</dbReference>
<gene>
    <name evidence="2" type="ORF">SAMN05660964_01467</name>
</gene>